<dbReference type="SMART" id="SM00320">
    <property type="entry name" value="WD40"/>
    <property type="match status" value="5"/>
</dbReference>
<dbReference type="PROSITE" id="PS00678">
    <property type="entry name" value="WD_REPEATS_1"/>
    <property type="match status" value="1"/>
</dbReference>
<dbReference type="GO" id="GO:0005656">
    <property type="term" value="C:nuclear pre-replicative complex"/>
    <property type="evidence" value="ECO:0007669"/>
    <property type="project" value="TreeGrafter"/>
</dbReference>
<accession>A0A2N9EKD8</accession>
<evidence type="ECO:0000256" key="2">
    <source>
        <dbReference type="ARBA" id="ARBA00022737"/>
    </source>
</evidence>
<dbReference type="GO" id="GO:0006364">
    <property type="term" value="P:rRNA processing"/>
    <property type="evidence" value="ECO:0007669"/>
    <property type="project" value="TreeGrafter"/>
</dbReference>
<keyword evidence="2" id="KW-0677">Repeat</keyword>
<dbReference type="GO" id="GO:0120330">
    <property type="term" value="C:rixosome complex"/>
    <property type="evidence" value="ECO:0007669"/>
    <property type="project" value="TreeGrafter"/>
</dbReference>
<feature type="repeat" description="WD" evidence="3">
    <location>
        <begin position="123"/>
        <end position="154"/>
    </location>
</feature>
<dbReference type="Pfam" id="PF00400">
    <property type="entry name" value="WD40"/>
    <property type="match status" value="4"/>
</dbReference>
<feature type="repeat" description="WD" evidence="3">
    <location>
        <begin position="175"/>
        <end position="218"/>
    </location>
</feature>
<gene>
    <name evidence="4" type="ORF">FSB_LOCUS3145</name>
</gene>
<sequence length="474" mass="52340">MDKGKEALVVCSDKSMGIGITIWDLDTGDHLLHIPTCASPSHGLLCLRNQFLVASQIHKHGSVGGGAIFTWALNKPQSPLRSYPVEAIGSLSCTKDGLYLAGGALSGNAYLWEISNGRLLKTWHAHHKSLNCLLFSNDDSLLISGSDDGMICVWPAISLLDMEDSGSSPSLLHYSSEHRSSITGLLTTSSSSISVLVSSSLDGTCKVWDFVSGRLIQTQVYPLAITAIVLHPEEQLLFCGSVDGSIFVNKLDIGLLEDPFFIAEAQPVVLKGHNGGITALTFSELGLISASEDCTICMWDVVNWVIIRRFNHGKGAVTNLTVIPQSSLHSVSNHQRVSNQFHVSLLDKYPQPANSFKGTITPPSLCHSYEEKQTSLDFRSTDSLQQHIFDLEKKRTPEAVQMKVETCIENRMWATRMTKHVMEMNKHLQTRLLDLMECRMFWPTEIDIPTSKKREILKFESSLLEGEEKPQSSS</sequence>
<dbReference type="PANTHER" id="PTHR18763:SF4">
    <property type="entry name" value="PROTEIN ROOT INITIATION DEFECTIVE 3-LIKE"/>
    <property type="match status" value="1"/>
</dbReference>
<name>A0A2N9EKD8_FAGSY</name>
<dbReference type="PROSITE" id="PS50082">
    <property type="entry name" value="WD_REPEATS_2"/>
    <property type="match status" value="3"/>
</dbReference>
<dbReference type="InterPro" id="IPR015943">
    <property type="entry name" value="WD40/YVTN_repeat-like_dom_sf"/>
</dbReference>
<dbReference type="InterPro" id="IPR036322">
    <property type="entry name" value="WD40_repeat_dom_sf"/>
</dbReference>
<reference evidence="4" key="1">
    <citation type="submission" date="2018-02" db="EMBL/GenBank/DDBJ databases">
        <authorList>
            <person name="Cohen D.B."/>
            <person name="Kent A.D."/>
        </authorList>
    </citation>
    <scope>NUCLEOTIDE SEQUENCE</scope>
</reference>
<dbReference type="PANTHER" id="PTHR18763">
    <property type="entry name" value="WD-REPEAT PROTEIN 18"/>
    <property type="match status" value="1"/>
</dbReference>
<keyword evidence="1 3" id="KW-0853">WD repeat</keyword>
<evidence type="ECO:0000313" key="4">
    <source>
        <dbReference type="EMBL" id="SPC75263.1"/>
    </source>
</evidence>
<dbReference type="AlphaFoldDB" id="A0A2N9EKD8"/>
<dbReference type="EMBL" id="OIVN01000150">
    <property type="protein sequence ID" value="SPC75263.1"/>
    <property type="molecule type" value="Genomic_DNA"/>
</dbReference>
<evidence type="ECO:0000256" key="3">
    <source>
        <dbReference type="PROSITE-ProRule" id="PRU00221"/>
    </source>
</evidence>
<protein>
    <submittedName>
        <fullName evidence="4">Uncharacterized protein</fullName>
    </submittedName>
</protein>
<dbReference type="InterPro" id="IPR001680">
    <property type="entry name" value="WD40_rpt"/>
</dbReference>
<dbReference type="InterPro" id="IPR019775">
    <property type="entry name" value="WD40_repeat_CS"/>
</dbReference>
<dbReference type="GO" id="GO:0006261">
    <property type="term" value="P:DNA-templated DNA replication"/>
    <property type="evidence" value="ECO:0007669"/>
    <property type="project" value="TreeGrafter"/>
</dbReference>
<proteinExistence type="predicted"/>
<dbReference type="SUPFAM" id="SSF50978">
    <property type="entry name" value="WD40 repeat-like"/>
    <property type="match status" value="1"/>
</dbReference>
<dbReference type="InterPro" id="IPR020472">
    <property type="entry name" value="WD40_PAC1"/>
</dbReference>
<organism evidence="4">
    <name type="scientific">Fagus sylvatica</name>
    <name type="common">Beechnut</name>
    <dbReference type="NCBI Taxonomy" id="28930"/>
    <lineage>
        <taxon>Eukaryota</taxon>
        <taxon>Viridiplantae</taxon>
        <taxon>Streptophyta</taxon>
        <taxon>Embryophyta</taxon>
        <taxon>Tracheophyta</taxon>
        <taxon>Spermatophyta</taxon>
        <taxon>Magnoliopsida</taxon>
        <taxon>eudicotyledons</taxon>
        <taxon>Gunneridae</taxon>
        <taxon>Pentapetalae</taxon>
        <taxon>rosids</taxon>
        <taxon>fabids</taxon>
        <taxon>Fagales</taxon>
        <taxon>Fagaceae</taxon>
        <taxon>Fagus</taxon>
    </lineage>
</organism>
<feature type="repeat" description="WD" evidence="3">
    <location>
        <begin position="270"/>
        <end position="301"/>
    </location>
</feature>
<dbReference type="InterPro" id="IPR045227">
    <property type="entry name" value="WDR18/Ipi3/RID3"/>
</dbReference>
<dbReference type="PROSITE" id="PS50294">
    <property type="entry name" value="WD_REPEATS_REGION"/>
    <property type="match status" value="2"/>
</dbReference>
<dbReference type="Gene3D" id="2.130.10.10">
    <property type="entry name" value="YVTN repeat-like/Quinoprotein amine dehydrogenase"/>
    <property type="match status" value="2"/>
</dbReference>
<evidence type="ECO:0000256" key="1">
    <source>
        <dbReference type="ARBA" id="ARBA00022574"/>
    </source>
</evidence>
<dbReference type="PRINTS" id="PR00320">
    <property type="entry name" value="GPROTEINBRPT"/>
</dbReference>